<dbReference type="Pfam" id="PF04851">
    <property type="entry name" value="ResIII"/>
    <property type="match status" value="1"/>
</dbReference>
<dbReference type="GO" id="GO:0016787">
    <property type="term" value="F:hydrolase activity"/>
    <property type="evidence" value="ECO:0007669"/>
    <property type="project" value="InterPro"/>
</dbReference>
<protein>
    <submittedName>
        <fullName evidence="4">Superfamily II DNA or RNA helicase</fullName>
    </submittedName>
</protein>
<feature type="domain" description="DOD-type homing endonuclease" evidence="1">
    <location>
        <begin position="157"/>
        <end position="293"/>
    </location>
</feature>
<dbReference type="GO" id="GO:0005524">
    <property type="term" value="F:ATP binding"/>
    <property type="evidence" value="ECO:0007669"/>
    <property type="project" value="InterPro"/>
</dbReference>
<evidence type="ECO:0000259" key="2">
    <source>
        <dbReference type="PROSITE" id="PS51192"/>
    </source>
</evidence>
<dbReference type="GO" id="GO:0005829">
    <property type="term" value="C:cytosol"/>
    <property type="evidence" value="ECO:0007669"/>
    <property type="project" value="TreeGrafter"/>
</dbReference>
<feature type="domain" description="Helicase ATP-binding" evidence="2">
    <location>
        <begin position="374"/>
        <end position="511"/>
    </location>
</feature>
<dbReference type="OrthoDB" id="9803459at2"/>
<dbReference type="PANTHER" id="PTHR47396">
    <property type="entry name" value="TYPE I RESTRICTION ENZYME ECOKI R PROTEIN"/>
    <property type="match status" value="1"/>
</dbReference>
<dbReference type="InterPro" id="IPR004042">
    <property type="entry name" value="Intein_endonuc_central"/>
</dbReference>
<evidence type="ECO:0000313" key="5">
    <source>
        <dbReference type="Proteomes" id="UP000198440"/>
    </source>
</evidence>
<dbReference type="GO" id="GO:0004386">
    <property type="term" value="F:helicase activity"/>
    <property type="evidence" value="ECO:0007669"/>
    <property type="project" value="UniProtKB-KW"/>
</dbReference>
<dbReference type="InterPro" id="IPR036844">
    <property type="entry name" value="Hint_dom_sf"/>
</dbReference>
<keyword evidence="4" id="KW-0067">ATP-binding</keyword>
<dbReference type="InterPro" id="IPR006935">
    <property type="entry name" value="Helicase/UvrB_N"/>
</dbReference>
<keyword evidence="4" id="KW-0547">Nucleotide-binding</keyword>
<evidence type="ECO:0000259" key="1">
    <source>
        <dbReference type="PROSITE" id="PS50819"/>
    </source>
</evidence>
<keyword evidence="4" id="KW-0378">Hydrolase</keyword>
<reference evidence="4 5" key="1">
    <citation type="submission" date="2017-06" db="EMBL/GenBank/DDBJ databases">
        <authorList>
            <person name="Kim H.J."/>
            <person name="Triplett B.A."/>
        </authorList>
    </citation>
    <scope>NUCLEOTIDE SEQUENCE [LARGE SCALE GENOMIC DNA]</scope>
    <source>
        <strain evidence="4 5">DSM 11445</strain>
    </source>
</reference>
<dbReference type="SUPFAM" id="SSF55608">
    <property type="entry name" value="Homing endonucleases"/>
    <property type="match status" value="1"/>
</dbReference>
<dbReference type="Pfam" id="PF05203">
    <property type="entry name" value="Hom_end_hint"/>
    <property type="match status" value="1"/>
</dbReference>
<dbReference type="SMART" id="SM00490">
    <property type="entry name" value="HELICc"/>
    <property type="match status" value="1"/>
</dbReference>
<dbReference type="SUPFAM" id="SSF51294">
    <property type="entry name" value="Hedgehog/intein (Hint) domain"/>
    <property type="match status" value="1"/>
</dbReference>
<dbReference type="Gene3D" id="3.40.50.300">
    <property type="entry name" value="P-loop containing nucleotide triphosphate hydrolases"/>
    <property type="match status" value="2"/>
</dbReference>
<sequence length="902" mass="98880">MRLRPRQKTFVERSVAALASRGNTLGVAPTGCHAPGTAILMFNGSLKPVESIQVGDVLMGPGSAPRRVLELHRGCDQMLEIRPLKGDPLVVNLGHILTLVRTNDGMPARSRNRDGELVDISVADWLAASDNFRHLHKLLRMPVDFPDRDAPELDPYFLGVILGDGSIIRNVSVTTPDIEIVDDLYRFAARLGLRLRCEQLSNNEANTYFFVDDRDHKNALIDQLRNLCLFGKTAGEKFLPDAYRLGSRDVRFAILAGLLDTDGHLMNGRCFEFVSKSFQLAKDVVFIARSLGFLATAAQKEVGGRIYHRVHISGDLDMIPTRVLRKQAPPRKQKKNVLRCGFTVHPVGEGDYFGFTVDGDHRYLMGDFTLTHNSGKTIMLSAVTGQLIGDGAKACVLAHRDELTAQNRAKFQRVVPDVSTSVIDATEKSWGGDVTFAMVPTLARASNLTDMPRLDLLVIDEAHHAVTDSYRRIIDRVRDANPDARVFGVTATPTRGDRKGLREVFDNVADQVRLGELIASGHLVPPRTFVIDVGVQEELKSVRKTSADFDMTEVAGIMDRAPVTDEVIRHWKEKAGERQTVVFCSTVAHAEHVTEAFRTAGITAALIHGDLASEARKAILADYAAGSIRVIVNVAVLTEGWDHPPTSCVVLLRPSSYKSTMIQMVGRGLRTVDPEEHPGLVKTDCVVLDFGTSSLIHGTLEQDVDLDGKIGTGEAPTKTCPACAAEIPLAATECPLCGEVLLQDEGETGADTVPLSGFVMTEIDLLKRSSFAWVDLFGTDDALMATGFTAWGGIFWMEGVWYAIGGAKGERPRLLGVGERTVCLAQADDWLNTHESDESAFKTRGWLRQPPTDKQLKYLPSECRHDFGLTRYRASALMTFGFNKRAIQAAVNAVAGPERRAA</sequence>
<dbReference type="InterPro" id="IPR001650">
    <property type="entry name" value="Helicase_C-like"/>
</dbReference>
<accession>A0A239LLB0</accession>
<dbReference type="GO" id="GO:0003677">
    <property type="term" value="F:DNA binding"/>
    <property type="evidence" value="ECO:0007669"/>
    <property type="project" value="InterPro"/>
</dbReference>
<evidence type="ECO:0000313" key="4">
    <source>
        <dbReference type="EMBL" id="SNT30603.1"/>
    </source>
</evidence>
<dbReference type="InterPro" id="IPR007868">
    <property type="entry name" value="Hom_end_hint"/>
</dbReference>
<dbReference type="InterPro" id="IPR027434">
    <property type="entry name" value="Homing_endonucl"/>
</dbReference>
<dbReference type="AlphaFoldDB" id="A0A239LLB0"/>
<dbReference type="Pfam" id="PF14528">
    <property type="entry name" value="LAGLIDADG_3"/>
    <property type="match status" value="1"/>
</dbReference>
<feature type="domain" description="Helicase C-terminal" evidence="3">
    <location>
        <begin position="562"/>
        <end position="711"/>
    </location>
</feature>
<dbReference type="Gene3D" id="2.170.16.10">
    <property type="entry name" value="Hedgehog/Intein (Hint) domain"/>
    <property type="match status" value="1"/>
</dbReference>
<gene>
    <name evidence="4" type="ORF">SAMN04488078_10935</name>
</gene>
<dbReference type="EMBL" id="FZON01000093">
    <property type="protein sequence ID" value="SNT30603.1"/>
    <property type="molecule type" value="Genomic_DNA"/>
</dbReference>
<evidence type="ECO:0000259" key="3">
    <source>
        <dbReference type="PROSITE" id="PS51194"/>
    </source>
</evidence>
<dbReference type="PROSITE" id="PS50819">
    <property type="entry name" value="INTEIN_ENDONUCLEASE"/>
    <property type="match status" value="1"/>
</dbReference>
<dbReference type="PROSITE" id="PS51192">
    <property type="entry name" value="HELICASE_ATP_BIND_1"/>
    <property type="match status" value="1"/>
</dbReference>
<dbReference type="InterPro" id="IPR027417">
    <property type="entry name" value="P-loop_NTPase"/>
</dbReference>
<dbReference type="InterPro" id="IPR014001">
    <property type="entry name" value="Helicase_ATP-bd"/>
</dbReference>
<dbReference type="Proteomes" id="UP000198440">
    <property type="component" value="Unassembled WGS sequence"/>
</dbReference>
<organism evidence="4 5">
    <name type="scientific">Antarctobacter heliothermus</name>
    <dbReference type="NCBI Taxonomy" id="74033"/>
    <lineage>
        <taxon>Bacteria</taxon>
        <taxon>Pseudomonadati</taxon>
        <taxon>Pseudomonadota</taxon>
        <taxon>Alphaproteobacteria</taxon>
        <taxon>Rhodobacterales</taxon>
        <taxon>Roseobacteraceae</taxon>
        <taxon>Antarctobacter</taxon>
    </lineage>
</organism>
<dbReference type="PANTHER" id="PTHR47396:SF1">
    <property type="entry name" value="ATP-DEPENDENT HELICASE IRC3-RELATED"/>
    <property type="match status" value="1"/>
</dbReference>
<proteinExistence type="predicted"/>
<dbReference type="SMART" id="SM00487">
    <property type="entry name" value="DEXDc"/>
    <property type="match status" value="1"/>
</dbReference>
<dbReference type="SUPFAM" id="SSF52540">
    <property type="entry name" value="P-loop containing nucleoside triphosphate hydrolases"/>
    <property type="match status" value="1"/>
</dbReference>
<dbReference type="Gene3D" id="3.10.28.10">
    <property type="entry name" value="Homing endonucleases"/>
    <property type="match status" value="1"/>
</dbReference>
<dbReference type="InterPro" id="IPR004860">
    <property type="entry name" value="LAGLIDADG_dom"/>
</dbReference>
<name>A0A239LLB0_9RHOB</name>
<dbReference type="Pfam" id="PF00271">
    <property type="entry name" value="Helicase_C"/>
    <property type="match status" value="1"/>
</dbReference>
<dbReference type="GO" id="GO:0030908">
    <property type="term" value="P:protein splicing"/>
    <property type="evidence" value="ECO:0007669"/>
    <property type="project" value="InterPro"/>
</dbReference>
<dbReference type="InterPro" id="IPR050742">
    <property type="entry name" value="Helicase_Restrict-Modif_Enz"/>
</dbReference>
<dbReference type="GO" id="GO:0004519">
    <property type="term" value="F:endonuclease activity"/>
    <property type="evidence" value="ECO:0007669"/>
    <property type="project" value="InterPro"/>
</dbReference>
<dbReference type="PROSITE" id="PS51194">
    <property type="entry name" value="HELICASE_CTER"/>
    <property type="match status" value="1"/>
</dbReference>
<dbReference type="RefSeq" id="WP_089280355.1">
    <property type="nucleotide sequence ID" value="NZ_FZON01000093.1"/>
</dbReference>
<keyword evidence="4" id="KW-0347">Helicase</keyword>